<dbReference type="EMBL" id="CP000906">
    <property type="protein sequence ID" value="ABY46805.1"/>
    <property type="molecule type" value="Genomic_DNA"/>
</dbReference>
<dbReference type="AlphaFoldDB" id="A9VVJ0"/>
<dbReference type="HOGENOM" id="CLU_1212810_0_0_9"/>
<evidence type="ECO:0000313" key="2">
    <source>
        <dbReference type="Proteomes" id="UP000002154"/>
    </source>
</evidence>
<dbReference type="RefSeq" id="WP_012260042.1">
    <property type="nucleotide sequence ID" value="NC_010182.1"/>
</dbReference>
<protein>
    <submittedName>
        <fullName evidence="1">Uncharacterized protein</fullName>
    </submittedName>
</protein>
<reference evidence="1 2" key="1">
    <citation type="journal article" date="2008" name="Chem. Biol. Interact.">
        <title>Extending the Bacillus cereus group genomics to putative food-borne pathogens of different toxicity.</title>
        <authorList>
            <person name="Lapidus A."/>
            <person name="Goltsman E."/>
            <person name="Auger S."/>
            <person name="Galleron N."/>
            <person name="Segurens B."/>
            <person name="Dossat C."/>
            <person name="Land M.L."/>
            <person name="Broussolle V."/>
            <person name="Brillard J."/>
            <person name="Guinebretiere M.H."/>
            <person name="Sanchis V."/>
            <person name="Nguen-The C."/>
            <person name="Lereclus D."/>
            <person name="Richardson P."/>
            <person name="Wincker P."/>
            <person name="Weissenbach J."/>
            <person name="Ehrlich S.D."/>
            <person name="Sorokin A."/>
        </authorList>
    </citation>
    <scope>NUCLEOTIDE SEQUENCE [LARGE SCALE GENOMIC DNA]</scope>
    <source>
        <strain evidence="2">KBAB4</strain>
        <plasmid evidence="1 2">pBWB403</plasmid>
    </source>
</reference>
<geneLocation type="plasmid" evidence="1 2">
    <name>pBWB403</name>
</geneLocation>
<dbReference type="KEGG" id="bwe:BcerKBAB4_5311"/>
<accession>A9VVJ0</accession>
<dbReference type="Proteomes" id="UP000002154">
    <property type="component" value="Plasmid pBWB403"/>
</dbReference>
<gene>
    <name evidence="1" type="ordered locus">BcerKBAB4_5311</name>
</gene>
<keyword evidence="1" id="KW-0614">Plasmid</keyword>
<name>A9VVJ0_BACMK</name>
<evidence type="ECO:0000313" key="1">
    <source>
        <dbReference type="EMBL" id="ABY46805.1"/>
    </source>
</evidence>
<sequence>MTTNLLNELRTNKTIDELTKAEVNELAVLAQTSEEAMWLLKAHYTPTIEMLRERHWHHMNNDTHFVNDAENRIQHAVKNYNPELGNFDARITRLFKQSIAKYCGKRGQLRKNIEMLDGMVANNADDNSEGDIGTVLYAETQMLQKSTEEIVTEEADIEELKSIYCKKDTDEIIVDIITKHNTYGGLTHYDIARRLADITGKSFHSARSVLKTFIKNRKAEVAF</sequence>
<organism evidence="1 2">
    <name type="scientific">Bacillus mycoides (strain KBAB4)</name>
    <name type="common">Bacillus weihenstephanensis</name>
    <dbReference type="NCBI Taxonomy" id="315730"/>
    <lineage>
        <taxon>Bacteria</taxon>
        <taxon>Bacillati</taxon>
        <taxon>Bacillota</taxon>
        <taxon>Bacilli</taxon>
        <taxon>Bacillales</taxon>
        <taxon>Bacillaceae</taxon>
        <taxon>Bacillus</taxon>
        <taxon>Bacillus cereus group</taxon>
    </lineage>
</organism>
<proteinExistence type="predicted"/>